<sequence>MTKVRSAAFTKRELKTDPLESIRILVEGGAEEEILGDSCIFEASTGDENVSTYIQRHTLLEEPLFPEKCLIAARKLL</sequence>
<name>A0A4Z1KTG9_9HELO</name>
<dbReference type="Proteomes" id="UP000297280">
    <property type="component" value="Unassembled WGS sequence"/>
</dbReference>
<evidence type="ECO:0000313" key="1">
    <source>
        <dbReference type="EMBL" id="TGO87539.1"/>
    </source>
</evidence>
<protein>
    <submittedName>
        <fullName evidence="1">Uncharacterized protein</fullName>
    </submittedName>
</protein>
<keyword evidence="2" id="KW-1185">Reference proteome</keyword>
<gene>
    <name evidence="1" type="ORF">BPOR_0220g00170</name>
</gene>
<comment type="caution">
    <text evidence="1">The sequence shown here is derived from an EMBL/GenBank/DDBJ whole genome shotgun (WGS) entry which is preliminary data.</text>
</comment>
<dbReference type="AlphaFoldDB" id="A0A4Z1KTG9"/>
<reference evidence="1 2" key="1">
    <citation type="submission" date="2017-12" db="EMBL/GenBank/DDBJ databases">
        <title>Comparative genomics of Botrytis spp.</title>
        <authorList>
            <person name="Valero-Jimenez C.A."/>
            <person name="Tapia P."/>
            <person name="Veloso J."/>
            <person name="Silva-Moreno E."/>
            <person name="Staats M."/>
            <person name="Valdes J.H."/>
            <person name="Van Kan J.A.L."/>
        </authorList>
    </citation>
    <scope>NUCLEOTIDE SEQUENCE [LARGE SCALE GENOMIC DNA]</scope>
    <source>
        <strain evidence="1 2">MUCL3349</strain>
    </source>
</reference>
<organism evidence="1 2">
    <name type="scientific">Botrytis porri</name>
    <dbReference type="NCBI Taxonomy" id="87229"/>
    <lineage>
        <taxon>Eukaryota</taxon>
        <taxon>Fungi</taxon>
        <taxon>Dikarya</taxon>
        <taxon>Ascomycota</taxon>
        <taxon>Pezizomycotina</taxon>
        <taxon>Leotiomycetes</taxon>
        <taxon>Helotiales</taxon>
        <taxon>Sclerotiniaceae</taxon>
        <taxon>Botrytis</taxon>
    </lineage>
</organism>
<dbReference type="EMBL" id="PQXO01000220">
    <property type="protein sequence ID" value="TGO87539.1"/>
    <property type="molecule type" value="Genomic_DNA"/>
</dbReference>
<accession>A0A4Z1KTG9</accession>
<evidence type="ECO:0000313" key="2">
    <source>
        <dbReference type="Proteomes" id="UP000297280"/>
    </source>
</evidence>
<proteinExistence type="predicted"/>